<protein>
    <submittedName>
        <fullName evidence="1">Tyrosine aminotransferase</fullName>
    </submittedName>
</protein>
<keyword evidence="1" id="KW-0808">Transferase</keyword>
<reference evidence="1" key="1">
    <citation type="journal article" date="2012" name="Mol. Phylogenet. Evol.">
        <title>Sorting through the chaff, nDNA gene trees for phylogenetic inference and hybrid identification of annual sunflowers (Helianthus sect. Helianthus).</title>
        <authorList>
            <person name="Moody M.L."/>
            <person name="Rieseberg L.H."/>
        </authorList>
    </citation>
    <scope>NUCLEOTIDE SEQUENCE</scope>
    <source>
        <strain evidence="1">1030-32</strain>
    </source>
</reference>
<sequence length="59" mass="6835">TVERLKEYFDICGGPATFIQNFENTETYIRSLCEQNKRYSLLNVPDKTSRIHGHDGEAK</sequence>
<organism evidence="1">
    <name type="scientific">Helianthus petiolaris</name>
    <name type="common">Prairie sunflower</name>
    <dbReference type="NCBI Taxonomy" id="4234"/>
    <lineage>
        <taxon>Eukaryota</taxon>
        <taxon>Viridiplantae</taxon>
        <taxon>Streptophyta</taxon>
        <taxon>Embryophyta</taxon>
        <taxon>Tracheophyta</taxon>
        <taxon>Spermatophyta</taxon>
        <taxon>Magnoliopsida</taxon>
        <taxon>eudicotyledons</taxon>
        <taxon>Gunneridae</taxon>
        <taxon>Pentapetalae</taxon>
        <taxon>asterids</taxon>
        <taxon>campanulids</taxon>
        <taxon>Asterales</taxon>
        <taxon>Asteraceae</taxon>
        <taxon>Asteroideae</taxon>
        <taxon>Heliantheae alliance</taxon>
        <taxon>Heliantheae</taxon>
        <taxon>Helianthus</taxon>
    </lineage>
</organism>
<name>I6TCH7_HELPE</name>
<feature type="non-terminal residue" evidence="1">
    <location>
        <position position="1"/>
    </location>
</feature>
<accession>I6TCH7</accession>
<dbReference type="EMBL" id="JQ699863">
    <property type="protein sequence ID" value="AFM83483.1"/>
    <property type="molecule type" value="Genomic_DNA"/>
</dbReference>
<dbReference type="GO" id="GO:0008483">
    <property type="term" value="F:transaminase activity"/>
    <property type="evidence" value="ECO:0007669"/>
    <property type="project" value="UniProtKB-KW"/>
</dbReference>
<proteinExistence type="predicted"/>
<feature type="non-terminal residue" evidence="1">
    <location>
        <position position="59"/>
    </location>
</feature>
<dbReference type="AlphaFoldDB" id="I6TCH7"/>
<keyword evidence="1" id="KW-0032">Aminotransferase</keyword>
<evidence type="ECO:0000313" key="1">
    <source>
        <dbReference type="EMBL" id="AFM83483.1"/>
    </source>
</evidence>